<feature type="transmembrane region" description="Helical" evidence="2">
    <location>
        <begin position="241"/>
        <end position="265"/>
    </location>
</feature>
<feature type="compositionally biased region" description="Basic and acidic residues" evidence="1">
    <location>
        <begin position="140"/>
        <end position="154"/>
    </location>
</feature>
<evidence type="ECO:0000256" key="1">
    <source>
        <dbReference type="SAM" id="MobiDB-lite"/>
    </source>
</evidence>
<feature type="compositionally biased region" description="Basic and acidic residues" evidence="1">
    <location>
        <begin position="75"/>
        <end position="98"/>
    </location>
</feature>
<accession>A0AAE1AHM5</accession>
<evidence type="ECO:0000256" key="2">
    <source>
        <dbReference type="SAM" id="Phobius"/>
    </source>
</evidence>
<comment type="caution">
    <text evidence="3">The sequence shown here is derived from an EMBL/GenBank/DDBJ whole genome shotgun (WGS) entry which is preliminary data.</text>
</comment>
<protein>
    <submittedName>
        <fullName evidence="3">Uncharacterized protein</fullName>
    </submittedName>
</protein>
<feature type="region of interest" description="Disordered" evidence="1">
    <location>
        <begin position="1"/>
        <end position="154"/>
    </location>
</feature>
<keyword evidence="2" id="KW-0472">Membrane</keyword>
<feature type="compositionally biased region" description="Basic residues" evidence="1">
    <location>
        <begin position="1"/>
        <end position="20"/>
    </location>
</feature>
<gene>
    <name evidence="3" type="ORF">RRG08_038507</name>
</gene>
<keyword evidence="2" id="KW-0812">Transmembrane</keyword>
<dbReference type="Proteomes" id="UP001283361">
    <property type="component" value="Unassembled WGS sequence"/>
</dbReference>
<evidence type="ECO:0000313" key="4">
    <source>
        <dbReference type="Proteomes" id="UP001283361"/>
    </source>
</evidence>
<dbReference type="EMBL" id="JAWDGP010001837">
    <property type="protein sequence ID" value="KAK3787803.1"/>
    <property type="molecule type" value="Genomic_DNA"/>
</dbReference>
<name>A0AAE1AHM5_9GAST</name>
<organism evidence="3 4">
    <name type="scientific">Elysia crispata</name>
    <name type="common">lettuce slug</name>
    <dbReference type="NCBI Taxonomy" id="231223"/>
    <lineage>
        <taxon>Eukaryota</taxon>
        <taxon>Metazoa</taxon>
        <taxon>Spiralia</taxon>
        <taxon>Lophotrochozoa</taxon>
        <taxon>Mollusca</taxon>
        <taxon>Gastropoda</taxon>
        <taxon>Heterobranchia</taxon>
        <taxon>Euthyneura</taxon>
        <taxon>Panpulmonata</taxon>
        <taxon>Sacoglossa</taxon>
        <taxon>Placobranchoidea</taxon>
        <taxon>Plakobranchidae</taxon>
        <taxon>Elysia</taxon>
    </lineage>
</organism>
<reference evidence="3" key="1">
    <citation type="journal article" date="2023" name="G3 (Bethesda)">
        <title>A reference genome for the long-term kleptoplast-retaining sea slug Elysia crispata morphotype clarki.</title>
        <authorList>
            <person name="Eastman K.E."/>
            <person name="Pendleton A.L."/>
            <person name="Shaikh M.A."/>
            <person name="Suttiyut T."/>
            <person name="Ogas R."/>
            <person name="Tomko P."/>
            <person name="Gavelis G."/>
            <person name="Widhalm J.R."/>
            <person name="Wisecaver J.H."/>
        </authorList>
    </citation>
    <scope>NUCLEOTIDE SEQUENCE</scope>
    <source>
        <strain evidence="3">ECLA1</strain>
    </source>
</reference>
<keyword evidence="4" id="KW-1185">Reference proteome</keyword>
<proteinExistence type="predicted"/>
<sequence length="344" mass="39401">MQNRHRQTNTHKQRQSKRQNAKQTQADKHTHTQTESKTECKTDTGRQTHTNRDRVKDRMPNRHRQTNTHKQRRSQRQDAKQTPADKHTHTDRAKDRMQNRHRQTNTHKQRQSQRQDAKQTQADKHTQTETEPKTGCQTDTGRETHTNRDRESKLEDSALLRVTVNVKPDVFIAGYAAFPQRGDILTAKAIVVAAAGSRGSVARKSRYEENQNNPSQQILPDNNSALSFFVGRMVSFEMECLIMYALTCFMVAHTAMTWVLVQIVVLSQEVGSDCCSVNREVSSDCGSVSRGRLRVLFCLKRRETKLALGAGKVFIRWIKISRGTRSNGKQTSVFRHLKRSINAA</sequence>
<feature type="compositionally biased region" description="Basic and acidic residues" evidence="1">
    <location>
        <begin position="113"/>
        <end position="132"/>
    </location>
</feature>
<evidence type="ECO:0000313" key="3">
    <source>
        <dbReference type="EMBL" id="KAK3787803.1"/>
    </source>
</evidence>
<feature type="compositionally biased region" description="Basic residues" evidence="1">
    <location>
        <begin position="99"/>
        <end position="111"/>
    </location>
</feature>
<dbReference type="AlphaFoldDB" id="A0AAE1AHM5"/>
<feature type="compositionally biased region" description="Basic and acidic residues" evidence="1">
    <location>
        <begin position="25"/>
        <end position="60"/>
    </location>
</feature>
<feature type="compositionally biased region" description="Basic residues" evidence="1">
    <location>
        <begin position="61"/>
        <end position="74"/>
    </location>
</feature>
<keyword evidence="2" id="KW-1133">Transmembrane helix</keyword>